<comment type="caution">
    <text evidence="1">The sequence shown here is derived from an EMBL/GenBank/DDBJ whole genome shotgun (WGS) entry which is preliminary data.</text>
</comment>
<dbReference type="AlphaFoldDB" id="A0A0F9R7H3"/>
<organism evidence="1">
    <name type="scientific">marine sediment metagenome</name>
    <dbReference type="NCBI Taxonomy" id="412755"/>
    <lineage>
        <taxon>unclassified sequences</taxon>
        <taxon>metagenomes</taxon>
        <taxon>ecological metagenomes</taxon>
    </lineage>
</organism>
<gene>
    <name evidence="1" type="ORF">LCGC14_1007400</name>
</gene>
<evidence type="ECO:0008006" key="2">
    <source>
        <dbReference type="Google" id="ProtNLM"/>
    </source>
</evidence>
<name>A0A0F9R7H3_9ZZZZ</name>
<sequence length="120" mass="14034">MASLTELQHQCKFFKWANENCELAKKYMFAIPNGGYRGKREAAILKHQGVKKGVSDIFFSYPCGGYHGLFIELKQHLKSNHSPEQSWWLEEMTYLRYQASYAYGWEDARDILLEYLGKKA</sequence>
<dbReference type="Gene3D" id="3.40.1350.10">
    <property type="match status" value="1"/>
</dbReference>
<evidence type="ECO:0000313" key="1">
    <source>
        <dbReference type="EMBL" id="KKN13348.1"/>
    </source>
</evidence>
<protein>
    <recommendedName>
        <fullName evidence="2">VRR-NUC domain-containing protein</fullName>
    </recommendedName>
</protein>
<dbReference type="EMBL" id="LAZR01003932">
    <property type="protein sequence ID" value="KKN13348.1"/>
    <property type="molecule type" value="Genomic_DNA"/>
</dbReference>
<reference evidence="1" key="1">
    <citation type="journal article" date="2015" name="Nature">
        <title>Complex archaea that bridge the gap between prokaryotes and eukaryotes.</title>
        <authorList>
            <person name="Spang A."/>
            <person name="Saw J.H."/>
            <person name="Jorgensen S.L."/>
            <person name="Zaremba-Niedzwiedzka K."/>
            <person name="Martijn J."/>
            <person name="Lind A.E."/>
            <person name="van Eijk R."/>
            <person name="Schleper C."/>
            <person name="Guy L."/>
            <person name="Ettema T.J."/>
        </authorList>
    </citation>
    <scope>NUCLEOTIDE SEQUENCE</scope>
</reference>
<dbReference type="InterPro" id="IPR011856">
    <property type="entry name" value="tRNA_endonuc-like_dom_sf"/>
</dbReference>
<dbReference type="GO" id="GO:0003676">
    <property type="term" value="F:nucleic acid binding"/>
    <property type="evidence" value="ECO:0007669"/>
    <property type="project" value="InterPro"/>
</dbReference>
<accession>A0A0F9R7H3</accession>
<proteinExistence type="predicted"/>